<evidence type="ECO:0000256" key="4">
    <source>
        <dbReference type="ARBA" id="ARBA00023014"/>
    </source>
</evidence>
<dbReference type="OrthoDB" id="9798220at2"/>
<sequence length="285" mass="30070">MEPVSVREVSERIETLLDELGQSSPPAVLERVEGLLQAVMSLYGAGLARLVEEVTPEVLRRLADDDVVGNLLVLHDLHPDDVDTRVQRALEQVRPYLGSHAGGVSLSEVDAAGVVHLRLEGSCDGCPSSSLTVRSAIEDAILVAAPDVVAVEAEGMVDAGPALLQIAPFSPHDPVPAAGPSAGWEHLDLDVPPRTLRRVDVAGESVLVANLDGTLLAYLDRCPACLGSLAEGTLEGDALRCRCGHGYDVRLAGRALDADATPLSPVPLLPEHGAWKMALPRREAV</sequence>
<comment type="caution">
    <text evidence="7">The sequence shown here is derived from an EMBL/GenBank/DDBJ whole genome shotgun (WGS) entry which is preliminary data.</text>
</comment>
<comment type="function">
    <text evidence="5">May be involved in the formation or repair of [Fe-S] clusters present in iron-sulfur proteins.</text>
</comment>
<dbReference type="InterPro" id="IPR034904">
    <property type="entry name" value="FSCA_dom_sf"/>
</dbReference>
<keyword evidence="8" id="KW-1185">Reference proteome</keyword>
<dbReference type="GO" id="GO:0005506">
    <property type="term" value="F:iron ion binding"/>
    <property type="evidence" value="ECO:0007669"/>
    <property type="project" value="InterPro"/>
</dbReference>
<keyword evidence="3" id="KW-0408">Iron</keyword>
<gene>
    <name evidence="7" type="ORF">ETU37_12285</name>
</gene>
<dbReference type="InterPro" id="IPR001075">
    <property type="entry name" value="NIF_FeS_clus_asmbl_NifU_C"/>
</dbReference>
<evidence type="ECO:0000259" key="6">
    <source>
        <dbReference type="PROSITE" id="PS51296"/>
    </source>
</evidence>
<evidence type="ECO:0000256" key="5">
    <source>
        <dbReference type="ARBA" id="ARBA00049958"/>
    </source>
</evidence>
<evidence type="ECO:0000313" key="7">
    <source>
        <dbReference type="EMBL" id="RYU12025.1"/>
    </source>
</evidence>
<organism evidence="7 8">
    <name type="scientific">Nocardioides iriomotensis</name>
    <dbReference type="NCBI Taxonomy" id="715784"/>
    <lineage>
        <taxon>Bacteria</taxon>
        <taxon>Bacillati</taxon>
        <taxon>Actinomycetota</taxon>
        <taxon>Actinomycetes</taxon>
        <taxon>Propionibacteriales</taxon>
        <taxon>Nocardioidaceae</taxon>
        <taxon>Nocardioides</taxon>
    </lineage>
</organism>
<dbReference type="Proteomes" id="UP000291189">
    <property type="component" value="Unassembled WGS sequence"/>
</dbReference>
<protein>
    <recommendedName>
        <fullName evidence="6">Rieske domain-containing protein</fullName>
    </recommendedName>
</protein>
<dbReference type="EMBL" id="SDPU01000022">
    <property type="protein sequence ID" value="RYU12025.1"/>
    <property type="molecule type" value="Genomic_DNA"/>
</dbReference>
<accession>A0A4Q5J3P6</accession>
<dbReference type="Pfam" id="PF01106">
    <property type="entry name" value="NifU"/>
    <property type="match status" value="1"/>
</dbReference>
<dbReference type="InterPro" id="IPR036922">
    <property type="entry name" value="Rieske_2Fe-2S_sf"/>
</dbReference>
<dbReference type="SUPFAM" id="SSF117916">
    <property type="entry name" value="Fe-S cluster assembly (FSCA) domain-like"/>
    <property type="match status" value="1"/>
</dbReference>
<dbReference type="GO" id="GO:0004497">
    <property type="term" value="F:monooxygenase activity"/>
    <property type="evidence" value="ECO:0007669"/>
    <property type="project" value="UniProtKB-ARBA"/>
</dbReference>
<dbReference type="Pfam" id="PF00355">
    <property type="entry name" value="Rieske"/>
    <property type="match status" value="1"/>
</dbReference>
<keyword evidence="1" id="KW-0001">2Fe-2S</keyword>
<evidence type="ECO:0000256" key="3">
    <source>
        <dbReference type="ARBA" id="ARBA00023004"/>
    </source>
</evidence>
<evidence type="ECO:0000313" key="8">
    <source>
        <dbReference type="Proteomes" id="UP000291189"/>
    </source>
</evidence>
<dbReference type="GO" id="GO:0016226">
    <property type="term" value="P:iron-sulfur cluster assembly"/>
    <property type="evidence" value="ECO:0007669"/>
    <property type="project" value="InterPro"/>
</dbReference>
<dbReference type="GO" id="GO:0051537">
    <property type="term" value="F:2 iron, 2 sulfur cluster binding"/>
    <property type="evidence" value="ECO:0007669"/>
    <property type="project" value="UniProtKB-KW"/>
</dbReference>
<dbReference type="PANTHER" id="PTHR11178">
    <property type="entry name" value="IRON-SULFUR CLUSTER SCAFFOLD PROTEIN NFU-RELATED"/>
    <property type="match status" value="1"/>
</dbReference>
<dbReference type="SUPFAM" id="SSF50022">
    <property type="entry name" value="ISP domain"/>
    <property type="match status" value="1"/>
</dbReference>
<name>A0A4Q5J3P6_9ACTN</name>
<dbReference type="RefSeq" id="WP_129987613.1">
    <property type="nucleotide sequence ID" value="NZ_SDPU01000022.1"/>
</dbReference>
<keyword evidence="4" id="KW-0411">Iron-sulfur</keyword>
<reference evidence="7 8" key="1">
    <citation type="submission" date="2019-01" db="EMBL/GenBank/DDBJ databases">
        <title>Nocardioides guangzhouensis sp. nov., an actinobacterium isolated from soil.</title>
        <authorList>
            <person name="Fu Y."/>
            <person name="Cai Y."/>
            <person name="Lin Z."/>
            <person name="Chen P."/>
        </authorList>
    </citation>
    <scope>NUCLEOTIDE SEQUENCE [LARGE SCALE GENOMIC DNA]</scope>
    <source>
        <strain evidence="7 8">NBRC 105384</strain>
    </source>
</reference>
<dbReference type="AlphaFoldDB" id="A0A4Q5J3P6"/>
<evidence type="ECO:0000256" key="2">
    <source>
        <dbReference type="ARBA" id="ARBA00022723"/>
    </source>
</evidence>
<feature type="domain" description="Rieske" evidence="6">
    <location>
        <begin position="183"/>
        <end position="243"/>
    </location>
</feature>
<dbReference type="GO" id="GO:0016705">
    <property type="term" value="F:oxidoreductase activity, acting on paired donors, with incorporation or reduction of molecular oxygen"/>
    <property type="evidence" value="ECO:0007669"/>
    <property type="project" value="UniProtKB-ARBA"/>
</dbReference>
<keyword evidence="2" id="KW-0479">Metal-binding</keyword>
<dbReference type="Gene3D" id="3.30.300.130">
    <property type="entry name" value="Fe-S cluster assembly (FSCA)"/>
    <property type="match status" value="1"/>
</dbReference>
<evidence type="ECO:0000256" key="1">
    <source>
        <dbReference type="ARBA" id="ARBA00022714"/>
    </source>
</evidence>
<proteinExistence type="predicted"/>
<dbReference type="Gene3D" id="2.102.10.10">
    <property type="entry name" value="Rieske [2Fe-2S] iron-sulphur domain"/>
    <property type="match status" value="1"/>
</dbReference>
<dbReference type="InterPro" id="IPR017941">
    <property type="entry name" value="Rieske_2Fe-2S"/>
</dbReference>
<dbReference type="PROSITE" id="PS51296">
    <property type="entry name" value="RIESKE"/>
    <property type="match status" value="1"/>
</dbReference>